<name>A0A9W7LDD3_9STRA</name>
<organism evidence="2 3">
    <name type="scientific">Triparma columacea</name>
    <dbReference type="NCBI Taxonomy" id="722753"/>
    <lineage>
        <taxon>Eukaryota</taxon>
        <taxon>Sar</taxon>
        <taxon>Stramenopiles</taxon>
        <taxon>Ochrophyta</taxon>
        <taxon>Bolidophyceae</taxon>
        <taxon>Parmales</taxon>
        <taxon>Triparmaceae</taxon>
        <taxon>Triparma</taxon>
    </lineage>
</organism>
<evidence type="ECO:0000256" key="1">
    <source>
        <dbReference type="SAM" id="MobiDB-lite"/>
    </source>
</evidence>
<feature type="compositionally biased region" description="Acidic residues" evidence="1">
    <location>
        <begin position="225"/>
        <end position="241"/>
    </location>
</feature>
<gene>
    <name evidence="2" type="ORF">TrCOL_g10952</name>
</gene>
<dbReference type="Proteomes" id="UP001165065">
    <property type="component" value="Unassembled WGS sequence"/>
</dbReference>
<feature type="region of interest" description="Disordered" evidence="1">
    <location>
        <begin position="396"/>
        <end position="419"/>
    </location>
</feature>
<dbReference type="AlphaFoldDB" id="A0A9W7LDD3"/>
<sequence>MLQILNDIAERKTTIGLRAEEGTDDTTEQGNLKQTEQAVFLDKAKEVKQDLPGLSSYLCSIITSPTHPWSTRTRYTTLLHLLLTRSSTCRALFNASHVGELTRAVRQGVGVRVDDGRVAGILEDKVTGMLRDLDGTHGDMYPRFKVALRFLEEGRGGGRNVVSGGRPGVGMARVREEEEVRRRREVEEAVEGGERWGRECREGIKEIEEAFDILVPRWEGGGRGEEEEESDEDDVDWEDGEEGGRGEERRREETRDNLQRARELIASLGSGHEVTLDLSRARDTMETSGGTGGLGLGFGEEEEGIGGSGVGGDEGGVEDALRETVTAGLKGLRNSRYPKVKGWVLALSRTLEVEERRDGGGGGGVEEIRRVLGIMRGVKADIEAVLGKAERFNALNPNFEGEGGGGEKGGERGRGGKEAARRLKIKVGRRV</sequence>
<keyword evidence="3" id="KW-1185">Reference proteome</keyword>
<comment type="caution">
    <text evidence="2">The sequence shown here is derived from an EMBL/GenBank/DDBJ whole genome shotgun (WGS) entry which is preliminary data.</text>
</comment>
<accession>A0A9W7LDD3</accession>
<proteinExistence type="predicted"/>
<protein>
    <submittedName>
        <fullName evidence="2">Uncharacterized protein</fullName>
    </submittedName>
</protein>
<feature type="region of interest" description="Disordered" evidence="1">
    <location>
        <begin position="216"/>
        <end position="256"/>
    </location>
</feature>
<dbReference type="EMBL" id="BRYA01000265">
    <property type="protein sequence ID" value="GMI45808.1"/>
    <property type="molecule type" value="Genomic_DNA"/>
</dbReference>
<reference evidence="3" key="1">
    <citation type="journal article" date="2023" name="Commun. Biol.">
        <title>Genome analysis of Parmales, the sister group of diatoms, reveals the evolutionary specialization of diatoms from phago-mixotrophs to photoautotrophs.</title>
        <authorList>
            <person name="Ban H."/>
            <person name="Sato S."/>
            <person name="Yoshikawa S."/>
            <person name="Yamada K."/>
            <person name="Nakamura Y."/>
            <person name="Ichinomiya M."/>
            <person name="Sato N."/>
            <person name="Blanc-Mathieu R."/>
            <person name="Endo H."/>
            <person name="Kuwata A."/>
            <person name="Ogata H."/>
        </authorList>
    </citation>
    <scope>NUCLEOTIDE SEQUENCE [LARGE SCALE GENOMIC DNA]</scope>
</reference>
<feature type="compositionally biased region" description="Basic and acidic residues" evidence="1">
    <location>
        <begin position="242"/>
        <end position="256"/>
    </location>
</feature>
<feature type="compositionally biased region" description="Basic and acidic residues" evidence="1">
    <location>
        <begin position="408"/>
        <end position="419"/>
    </location>
</feature>
<evidence type="ECO:0000313" key="2">
    <source>
        <dbReference type="EMBL" id="GMI45808.1"/>
    </source>
</evidence>
<evidence type="ECO:0000313" key="3">
    <source>
        <dbReference type="Proteomes" id="UP001165065"/>
    </source>
</evidence>